<comment type="caution">
    <text evidence="1">The sequence shown here is derived from an EMBL/GenBank/DDBJ whole genome shotgun (WGS) entry which is preliminary data.</text>
</comment>
<keyword evidence="2" id="KW-1185">Reference proteome</keyword>
<evidence type="ECO:0000313" key="2">
    <source>
        <dbReference type="Proteomes" id="UP000299102"/>
    </source>
</evidence>
<dbReference type="AlphaFoldDB" id="A0A4C2A3L8"/>
<name>A0A4C2A3L8_EUMVA</name>
<reference evidence="1 2" key="1">
    <citation type="journal article" date="2019" name="Commun. Biol.">
        <title>The bagworm genome reveals a unique fibroin gene that provides high tensile strength.</title>
        <authorList>
            <person name="Kono N."/>
            <person name="Nakamura H."/>
            <person name="Ohtoshi R."/>
            <person name="Tomita M."/>
            <person name="Numata K."/>
            <person name="Arakawa K."/>
        </authorList>
    </citation>
    <scope>NUCLEOTIDE SEQUENCE [LARGE SCALE GENOMIC DNA]</scope>
</reference>
<evidence type="ECO:0000313" key="1">
    <source>
        <dbReference type="EMBL" id="GBP95531.1"/>
    </source>
</evidence>
<dbReference type="EMBL" id="BGZK01002647">
    <property type="protein sequence ID" value="GBP95531.1"/>
    <property type="molecule type" value="Genomic_DNA"/>
</dbReference>
<proteinExistence type="predicted"/>
<sequence length="94" mass="11154">MPRKHFNRPALIISRSRDARRWKRDFDYAPTLLRVFVTRVQIKTSIIFFRERILQKLVIWLHAKLLLWKVGVVAGNDPRKSFISDSLSSAADYR</sequence>
<dbReference type="Proteomes" id="UP000299102">
    <property type="component" value="Unassembled WGS sequence"/>
</dbReference>
<gene>
    <name evidence="1" type="ORF">EVAR_70271_1</name>
</gene>
<protein>
    <submittedName>
        <fullName evidence="1">Uncharacterized protein</fullName>
    </submittedName>
</protein>
<organism evidence="1 2">
    <name type="scientific">Eumeta variegata</name>
    <name type="common">Bagworm moth</name>
    <name type="synonym">Eumeta japonica</name>
    <dbReference type="NCBI Taxonomy" id="151549"/>
    <lineage>
        <taxon>Eukaryota</taxon>
        <taxon>Metazoa</taxon>
        <taxon>Ecdysozoa</taxon>
        <taxon>Arthropoda</taxon>
        <taxon>Hexapoda</taxon>
        <taxon>Insecta</taxon>
        <taxon>Pterygota</taxon>
        <taxon>Neoptera</taxon>
        <taxon>Endopterygota</taxon>
        <taxon>Lepidoptera</taxon>
        <taxon>Glossata</taxon>
        <taxon>Ditrysia</taxon>
        <taxon>Tineoidea</taxon>
        <taxon>Psychidae</taxon>
        <taxon>Oiketicinae</taxon>
        <taxon>Eumeta</taxon>
    </lineage>
</organism>
<accession>A0A4C2A3L8</accession>